<dbReference type="SUPFAM" id="SSF88659">
    <property type="entry name" value="Sigma3 and sigma4 domains of RNA polymerase sigma factors"/>
    <property type="match status" value="1"/>
</dbReference>
<protein>
    <recommendedName>
        <fullName evidence="1">RNA polymerase sigma-70 region 3 domain-containing protein</fullName>
    </recommendedName>
</protein>
<proteinExistence type="predicted"/>
<keyword evidence="3" id="KW-1185">Reference proteome</keyword>
<evidence type="ECO:0000259" key="1">
    <source>
        <dbReference type="Pfam" id="PF04539"/>
    </source>
</evidence>
<accession>A0A5K8AAY5</accession>
<dbReference type="InterPro" id="IPR007624">
    <property type="entry name" value="RNA_pol_sigma70_r3"/>
</dbReference>
<dbReference type="GO" id="GO:0003700">
    <property type="term" value="F:DNA-binding transcription factor activity"/>
    <property type="evidence" value="ECO:0007669"/>
    <property type="project" value="InterPro"/>
</dbReference>
<dbReference type="Pfam" id="PF04539">
    <property type="entry name" value="Sigma70_r3"/>
    <property type="match status" value="1"/>
</dbReference>
<feature type="domain" description="RNA polymerase sigma-70 region 3" evidence="1">
    <location>
        <begin position="122"/>
        <end position="154"/>
    </location>
</feature>
<name>A0A5K8AAY5_9BACT</name>
<evidence type="ECO:0000313" key="2">
    <source>
        <dbReference type="EMBL" id="BBO89676.1"/>
    </source>
</evidence>
<dbReference type="GO" id="GO:0006352">
    <property type="term" value="P:DNA-templated transcription initiation"/>
    <property type="evidence" value="ECO:0007669"/>
    <property type="project" value="InterPro"/>
</dbReference>
<dbReference type="Gene3D" id="1.20.140.160">
    <property type="match status" value="1"/>
</dbReference>
<dbReference type="InterPro" id="IPR013324">
    <property type="entry name" value="RNA_pol_sigma_r3/r4-like"/>
</dbReference>
<sequence>MVENFFETFWSLTKGFSLSRADGEPDNGTTIEVRRYRLLTLIKQVRRMAIRKFYQMPDSFTASHELDDWIQEAFIIMFECCEAYDHRGPFDHHVRFMVSRRLTSLQRKIFRENPPANRTLFKIVHELKQDLGREPTASEIAEHTGRPVKEIEGMIVEGFNLRMVISGVDIDSHISKNQESLLSGQQDEPINSAQVEGRAGISPENQVIRQEARRILMKCIEKLLPEARLLFIRHEFEGISFGKIYKKLSTKNVSIATFKRRYQSDVYNPVKVCVTSQYQIQS</sequence>
<dbReference type="AlphaFoldDB" id="A0A5K8AAY5"/>
<organism evidence="2 3">
    <name type="scientific">Desulfosarcina ovata subsp. ovata</name>
    <dbReference type="NCBI Taxonomy" id="2752305"/>
    <lineage>
        <taxon>Bacteria</taxon>
        <taxon>Pseudomonadati</taxon>
        <taxon>Thermodesulfobacteriota</taxon>
        <taxon>Desulfobacteria</taxon>
        <taxon>Desulfobacterales</taxon>
        <taxon>Desulfosarcinaceae</taxon>
        <taxon>Desulfosarcina</taxon>
    </lineage>
</organism>
<dbReference type="RefSeq" id="WP_155310836.1">
    <property type="nucleotide sequence ID" value="NZ_AP021879.1"/>
</dbReference>
<dbReference type="Proteomes" id="UP000422108">
    <property type="component" value="Chromosome"/>
</dbReference>
<dbReference type="EMBL" id="AP021879">
    <property type="protein sequence ID" value="BBO89676.1"/>
    <property type="molecule type" value="Genomic_DNA"/>
</dbReference>
<reference evidence="2 3" key="1">
    <citation type="submission" date="2019-11" db="EMBL/GenBank/DDBJ databases">
        <title>Comparative genomics of hydrocarbon-degrading Desulfosarcina strains.</title>
        <authorList>
            <person name="Watanabe M."/>
            <person name="Kojima H."/>
            <person name="Fukui M."/>
        </authorList>
    </citation>
    <scope>NUCLEOTIDE SEQUENCE [LARGE SCALE GENOMIC DNA]</scope>
    <source>
        <strain evidence="3">oXyS1</strain>
    </source>
</reference>
<evidence type="ECO:0000313" key="3">
    <source>
        <dbReference type="Proteomes" id="UP000422108"/>
    </source>
</evidence>
<gene>
    <name evidence="2" type="ORF">DSCOOX_28560</name>
</gene>